<comment type="caution">
    <text evidence="1">The sequence shown here is derived from an EMBL/GenBank/DDBJ whole genome shotgun (WGS) entry which is preliminary data.</text>
</comment>
<dbReference type="EMBL" id="CAJVQB010137863">
    <property type="protein sequence ID" value="CAG8854431.1"/>
    <property type="molecule type" value="Genomic_DNA"/>
</dbReference>
<gene>
    <name evidence="1" type="ORF">GMARGA_LOCUS43252</name>
</gene>
<proteinExistence type="predicted"/>
<feature type="non-terminal residue" evidence="1">
    <location>
        <position position="115"/>
    </location>
</feature>
<name>A0ABN7XGN0_GIGMA</name>
<reference evidence="1 2" key="1">
    <citation type="submission" date="2021-06" db="EMBL/GenBank/DDBJ databases">
        <authorList>
            <person name="Kallberg Y."/>
            <person name="Tangrot J."/>
            <person name="Rosling A."/>
        </authorList>
    </citation>
    <scope>NUCLEOTIDE SEQUENCE [LARGE SCALE GENOMIC DNA]</scope>
    <source>
        <strain evidence="1 2">120-4 pot B 10/14</strain>
    </source>
</reference>
<accession>A0ABN7XGN0</accession>
<feature type="non-terminal residue" evidence="1">
    <location>
        <position position="1"/>
    </location>
</feature>
<evidence type="ECO:0000313" key="2">
    <source>
        <dbReference type="Proteomes" id="UP000789901"/>
    </source>
</evidence>
<sequence>DSIDVVAKMFLKNMTPEGQLLVRYDFIFDFVHVSVSNLVDERTCVKEAITLRYIYTNHFDTYVEDTTRYRRTLDKLVDHRHIQVTYLLSGWEVIDLSRDNFSSRAVTQYYNWDGV</sequence>
<dbReference type="Proteomes" id="UP000789901">
    <property type="component" value="Unassembled WGS sequence"/>
</dbReference>
<evidence type="ECO:0000313" key="1">
    <source>
        <dbReference type="EMBL" id="CAG8854431.1"/>
    </source>
</evidence>
<protein>
    <submittedName>
        <fullName evidence="1">14050_t:CDS:1</fullName>
    </submittedName>
</protein>
<organism evidence="1 2">
    <name type="scientific">Gigaspora margarita</name>
    <dbReference type="NCBI Taxonomy" id="4874"/>
    <lineage>
        <taxon>Eukaryota</taxon>
        <taxon>Fungi</taxon>
        <taxon>Fungi incertae sedis</taxon>
        <taxon>Mucoromycota</taxon>
        <taxon>Glomeromycotina</taxon>
        <taxon>Glomeromycetes</taxon>
        <taxon>Diversisporales</taxon>
        <taxon>Gigasporaceae</taxon>
        <taxon>Gigaspora</taxon>
    </lineage>
</organism>
<keyword evidence="2" id="KW-1185">Reference proteome</keyword>